<reference evidence="2" key="1">
    <citation type="submission" date="2021-01" db="EMBL/GenBank/DDBJ databases">
        <authorList>
            <consortium name="Genoscope - CEA"/>
            <person name="William W."/>
        </authorList>
    </citation>
    <scope>NUCLEOTIDE SEQUENCE</scope>
</reference>
<keyword evidence="1" id="KW-0472">Membrane</keyword>
<evidence type="ECO:0008006" key="4">
    <source>
        <dbReference type="Google" id="ProtNLM"/>
    </source>
</evidence>
<protein>
    <recommendedName>
        <fullName evidence="4">Transmembrane protein</fullName>
    </recommendedName>
</protein>
<keyword evidence="3" id="KW-1185">Reference proteome</keyword>
<evidence type="ECO:0000313" key="2">
    <source>
        <dbReference type="EMBL" id="CAD8169669.1"/>
    </source>
</evidence>
<comment type="caution">
    <text evidence="2">The sequence shown here is derived from an EMBL/GenBank/DDBJ whole genome shotgun (WGS) entry which is preliminary data.</text>
</comment>
<gene>
    <name evidence="2" type="ORF">PPENT_87.1.T0510187</name>
</gene>
<organism evidence="2 3">
    <name type="scientific">Paramecium pentaurelia</name>
    <dbReference type="NCBI Taxonomy" id="43138"/>
    <lineage>
        <taxon>Eukaryota</taxon>
        <taxon>Sar</taxon>
        <taxon>Alveolata</taxon>
        <taxon>Ciliophora</taxon>
        <taxon>Intramacronucleata</taxon>
        <taxon>Oligohymenophorea</taxon>
        <taxon>Peniculida</taxon>
        <taxon>Parameciidae</taxon>
        <taxon>Paramecium</taxon>
    </lineage>
</organism>
<evidence type="ECO:0000256" key="1">
    <source>
        <dbReference type="SAM" id="Phobius"/>
    </source>
</evidence>
<dbReference type="EMBL" id="CAJJDO010000051">
    <property type="protein sequence ID" value="CAD8169669.1"/>
    <property type="molecule type" value="Genomic_DNA"/>
</dbReference>
<dbReference type="AlphaFoldDB" id="A0A8S1V1J0"/>
<sequence>MQFHLSNSYYLQPTILMKFLFQISADILIVVLLYTNIDGQRIATDIITIMIIYHFKLQFQ</sequence>
<keyword evidence="1" id="KW-0812">Transmembrane</keyword>
<dbReference type="Proteomes" id="UP000689195">
    <property type="component" value="Unassembled WGS sequence"/>
</dbReference>
<evidence type="ECO:0000313" key="3">
    <source>
        <dbReference type="Proteomes" id="UP000689195"/>
    </source>
</evidence>
<name>A0A8S1V1J0_9CILI</name>
<proteinExistence type="predicted"/>
<accession>A0A8S1V1J0</accession>
<feature type="transmembrane region" description="Helical" evidence="1">
    <location>
        <begin position="15"/>
        <end position="34"/>
    </location>
</feature>
<keyword evidence="1" id="KW-1133">Transmembrane helix</keyword>